<dbReference type="RefSeq" id="WP_012797498.1">
    <property type="nucleotide sequence ID" value="NC_013165.1"/>
</dbReference>
<keyword evidence="3" id="KW-1185">Reference proteome</keyword>
<feature type="domain" description="SHOCT" evidence="1">
    <location>
        <begin position="228"/>
        <end position="251"/>
    </location>
</feature>
<name>C7N283_SLAHD</name>
<organism evidence="2 3">
    <name type="scientific">Slackia heliotrinireducens (strain ATCC 29202 / DSM 20476 / NCTC 11029 / RHS 1)</name>
    <name type="common">Peptococcus heliotrinreducens</name>
    <dbReference type="NCBI Taxonomy" id="471855"/>
    <lineage>
        <taxon>Bacteria</taxon>
        <taxon>Bacillati</taxon>
        <taxon>Actinomycetota</taxon>
        <taxon>Coriobacteriia</taxon>
        <taxon>Eggerthellales</taxon>
        <taxon>Eggerthellaceae</taxon>
        <taxon>Slackia</taxon>
    </lineage>
</organism>
<sequence length="253" mass="27571">MDTKTIALNNGFNPDDFLSYVNDRITAALPGNPTFRYHCGLLRTTIADADVELLVYEYKAELDAKTAQEREIERQRSIMIDCGAIQFNTKDRQVVLPSSDGIQIFPYESVLEYELLEDGATEMSGGVGRAVVGGLLFGATGAIVGSTTRSTKNTCSLLVVKLTIAQFGAAYATYISKTVRRDSPYYLAQFKLAQDALSQLTIICNENEAAAQPVDVPAGNTLAAEVLELKKLKDAGILTEEEFEAGKRRILGL</sequence>
<dbReference type="KEGG" id="shi:Shel_03220"/>
<evidence type="ECO:0000313" key="3">
    <source>
        <dbReference type="Proteomes" id="UP000002026"/>
    </source>
</evidence>
<dbReference type="InterPro" id="IPR018649">
    <property type="entry name" value="SHOCT"/>
</dbReference>
<protein>
    <recommendedName>
        <fullName evidence="1">SHOCT domain-containing protein</fullName>
    </recommendedName>
</protein>
<dbReference type="Proteomes" id="UP000002026">
    <property type="component" value="Chromosome"/>
</dbReference>
<evidence type="ECO:0000313" key="2">
    <source>
        <dbReference type="EMBL" id="ACV21389.1"/>
    </source>
</evidence>
<reference evidence="2 3" key="1">
    <citation type="journal article" date="2009" name="Stand. Genomic Sci.">
        <title>Complete genome sequence of Slackia heliotrinireducens type strain (RHS 1).</title>
        <authorList>
            <person name="Pukall R."/>
            <person name="Lapidus A."/>
            <person name="Nolan M."/>
            <person name="Copeland A."/>
            <person name="Glavina Del Rio T."/>
            <person name="Lucas S."/>
            <person name="Chen F."/>
            <person name="Tice H."/>
            <person name="Cheng J.F."/>
            <person name="Chertkov O."/>
            <person name="Bruce D."/>
            <person name="Goodwin L."/>
            <person name="Kuske C."/>
            <person name="Brettin T."/>
            <person name="Detter J.C."/>
            <person name="Han C."/>
            <person name="Pitluck S."/>
            <person name="Pati A."/>
            <person name="Mavrommatis K."/>
            <person name="Ivanova N."/>
            <person name="Ovchinnikova G."/>
            <person name="Chen A."/>
            <person name="Palaniappan K."/>
            <person name="Schneider S."/>
            <person name="Rohde M."/>
            <person name="Chain P."/>
            <person name="D'haeseleer P."/>
            <person name="Goker M."/>
            <person name="Bristow J."/>
            <person name="Eisen J.A."/>
            <person name="Markowitz V."/>
            <person name="Kyrpides N.C."/>
            <person name="Klenk H.P."/>
            <person name="Hugenholtz P."/>
        </authorList>
    </citation>
    <scope>NUCLEOTIDE SEQUENCE [LARGE SCALE GENOMIC DNA]</scope>
    <source>
        <strain evidence="3">ATCC 29202 / DSM 20476 / NCTC 11029 / RHS 1</strain>
    </source>
</reference>
<dbReference type="EMBL" id="CP001684">
    <property type="protein sequence ID" value="ACV21389.1"/>
    <property type="molecule type" value="Genomic_DNA"/>
</dbReference>
<evidence type="ECO:0000259" key="1">
    <source>
        <dbReference type="Pfam" id="PF09851"/>
    </source>
</evidence>
<dbReference type="eggNOG" id="ENOG5032PH9">
    <property type="taxonomic scope" value="Bacteria"/>
</dbReference>
<dbReference type="AlphaFoldDB" id="C7N283"/>
<accession>C7N283</accession>
<dbReference type="Pfam" id="PF09851">
    <property type="entry name" value="SHOCT"/>
    <property type="match status" value="1"/>
</dbReference>
<dbReference type="HOGENOM" id="CLU_1097932_0_0_11"/>
<proteinExistence type="predicted"/>
<gene>
    <name evidence="2" type="ordered locus">Shel_03220</name>
</gene>